<dbReference type="AlphaFoldDB" id="A0A3E4LHD5"/>
<dbReference type="Proteomes" id="UP000260793">
    <property type="component" value="Unassembled WGS sequence"/>
</dbReference>
<evidence type="ECO:0000313" key="2">
    <source>
        <dbReference type="EMBL" id="RGK36586.1"/>
    </source>
</evidence>
<accession>A0A3E4LHD5</accession>
<keyword evidence="1" id="KW-0812">Transmembrane</keyword>
<dbReference type="EMBL" id="QRMI01000001">
    <property type="protein sequence ID" value="RHJ64468.1"/>
    <property type="molecule type" value="Genomic_DNA"/>
</dbReference>
<evidence type="ECO:0000313" key="7">
    <source>
        <dbReference type="Proteomes" id="UP000285832"/>
    </source>
</evidence>
<dbReference type="Proteomes" id="UP000285832">
    <property type="component" value="Unassembled WGS sequence"/>
</dbReference>
<evidence type="ECO:0000256" key="1">
    <source>
        <dbReference type="SAM" id="Phobius"/>
    </source>
</evidence>
<keyword evidence="1" id="KW-1133">Transmembrane helix</keyword>
<evidence type="ECO:0008006" key="8">
    <source>
        <dbReference type="Google" id="ProtNLM"/>
    </source>
</evidence>
<evidence type="ECO:0000313" key="5">
    <source>
        <dbReference type="Proteomes" id="UP000260793"/>
    </source>
</evidence>
<dbReference type="Proteomes" id="UP000284902">
    <property type="component" value="Unassembled WGS sequence"/>
</dbReference>
<proteinExistence type="predicted"/>
<evidence type="ECO:0000313" key="3">
    <source>
        <dbReference type="EMBL" id="RHF63412.1"/>
    </source>
</evidence>
<name>A0A3E4LHD5_9FIRM</name>
<sequence length="22" mass="2698">MLPYLVWMTFAGYLNYIVYLLN</sequence>
<comment type="caution">
    <text evidence="2">The sequence shown here is derived from an EMBL/GenBank/DDBJ whole genome shotgun (WGS) entry which is preliminary data.</text>
</comment>
<evidence type="ECO:0000313" key="6">
    <source>
        <dbReference type="Proteomes" id="UP000284902"/>
    </source>
</evidence>
<keyword evidence="1" id="KW-0472">Membrane</keyword>
<reference evidence="5 6" key="1">
    <citation type="submission" date="2018-08" db="EMBL/GenBank/DDBJ databases">
        <title>A genome reference for cultivated species of the human gut microbiota.</title>
        <authorList>
            <person name="Zou Y."/>
            <person name="Xue W."/>
            <person name="Luo G."/>
        </authorList>
    </citation>
    <scope>NUCLEOTIDE SEQUENCE [LARGE SCALE GENOMIC DNA]</scope>
    <source>
        <strain evidence="4 7">AM09-9</strain>
        <strain evidence="3 6">AM25-1LB</strain>
        <strain evidence="2 5">TF11-7</strain>
    </source>
</reference>
<protein>
    <recommendedName>
        <fullName evidence="8">Tryptophan-rich sensory protein</fullName>
    </recommendedName>
</protein>
<dbReference type="EMBL" id="QSQN01000059">
    <property type="protein sequence ID" value="RGK36586.1"/>
    <property type="molecule type" value="Genomic_DNA"/>
</dbReference>
<evidence type="ECO:0000313" key="4">
    <source>
        <dbReference type="EMBL" id="RHJ64468.1"/>
    </source>
</evidence>
<feature type="transmembrane region" description="Helical" evidence="1">
    <location>
        <begin position="6"/>
        <end position="21"/>
    </location>
</feature>
<gene>
    <name evidence="4" type="ORF">DW116_00005</name>
    <name evidence="3" type="ORF">DW672_00005</name>
    <name evidence="2" type="ORF">DXD17_14105</name>
</gene>
<dbReference type="EMBL" id="QRHG01000001">
    <property type="protein sequence ID" value="RHF63412.1"/>
    <property type="molecule type" value="Genomic_DNA"/>
</dbReference>
<organism evidence="2 5">
    <name type="scientific">[Ruminococcus] lactaris</name>
    <dbReference type="NCBI Taxonomy" id="46228"/>
    <lineage>
        <taxon>Bacteria</taxon>
        <taxon>Bacillati</taxon>
        <taxon>Bacillota</taxon>
        <taxon>Clostridia</taxon>
        <taxon>Lachnospirales</taxon>
        <taxon>Lachnospiraceae</taxon>
        <taxon>Mediterraneibacter</taxon>
    </lineage>
</organism>